<comment type="similarity">
    <text evidence="9">Belongs to the GSP H family.</text>
</comment>
<sequence>MHARRHASGFTLIELMIVVVILGIFATVALPGFNNLMQSNRVKSSAEELFSLLQSARSDAVNKRMTVSVSKVDASNWSAKHGNETVRTVTFPSNITVTSSLDTISFKPDGTAANSDINISGADASNTYSIAVKNAGSLRISHSAATTGTD</sequence>
<dbReference type="AlphaFoldDB" id="A0A653E1P3"/>
<dbReference type="GO" id="GO:0015627">
    <property type="term" value="C:type II protein secretion system complex"/>
    <property type="evidence" value="ECO:0007669"/>
    <property type="project" value="InterPro"/>
</dbReference>
<evidence type="ECO:0000256" key="10">
    <source>
        <dbReference type="ARBA" id="ARBA00030775"/>
    </source>
</evidence>
<organism evidence="13">
    <name type="scientific">Pseudomonas marincola</name>
    <dbReference type="NCBI Taxonomy" id="437900"/>
    <lineage>
        <taxon>Bacteria</taxon>
        <taxon>Pseudomonadati</taxon>
        <taxon>Pseudomonadota</taxon>
        <taxon>Gammaproteobacteria</taxon>
        <taxon>Pseudomonadales</taxon>
        <taxon>Pseudomonadaceae</taxon>
        <taxon>Pseudomonas</taxon>
    </lineage>
</organism>
<keyword evidence="4" id="KW-0488">Methylation</keyword>
<evidence type="ECO:0000256" key="5">
    <source>
        <dbReference type="ARBA" id="ARBA00022519"/>
    </source>
</evidence>
<evidence type="ECO:0000256" key="8">
    <source>
        <dbReference type="ARBA" id="ARBA00023136"/>
    </source>
</evidence>
<evidence type="ECO:0000256" key="9">
    <source>
        <dbReference type="ARBA" id="ARBA00025772"/>
    </source>
</evidence>
<keyword evidence="6 11" id="KW-0812">Transmembrane</keyword>
<evidence type="ECO:0000256" key="11">
    <source>
        <dbReference type="SAM" id="Phobius"/>
    </source>
</evidence>
<dbReference type="EMBL" id="LR215729">
    <property type="protein sequence ID" value="VEV95964.1"/>
    <property type="molecule type" value="Genomic_DNA"/>
</dbReference>
<dbReference type="InterPro" id="IPR012902">
    <property type="entry name" value="N_methyl_site"/>
</dbReference>
<accession>A0A653E1P3</accession>
<keyword evidence="5" id="KW-0997">Cell inner membrane</keyword>
<keyword evidence="8 11" id="KW-0472">Membrane</keyword>
<reference evidence="13" key="1">
    <citation type="submission" date="2019-02" db="EMBL/GenBank/DDBJ databases">
        <authorList>
            <consortium name="Genoscope - CEA"/>
            <person name="William W."/>
        </authorList>
    </citation>
    <scope>NUCLEOTIDE SEQUENCE [LARGE SCALE GENOMIC DNA]</scope>
    <source>
        <strain evidence="13">YSy11</strain>
    </source>
</reference>
<dbReference type="GO" id="GO:0015628">
    <property type="term" value="P:protein secretion by the type II secretion system"/>
    <property type="evidence" value="ECO:0007669"/>
    <property type="project" value="InterPro"/>
</dbReference>
<proteinExistence type="inferred from homology"/>
<keyword evidence="3" id="KW-1003">Cell membrane</keyword>
<dbReference type="InterPro" id="IPR045584">
    <property type="entry name" value="Pilin-like"/>
</dbReference>
<evidence type="ECO:0000256" key="3">
    <source>
        <dbReference type="ARBA" id="ARBA00022475"/>
    </source>
</evidence>
<protein>
    <recommendedName>
        <fullName evidence="2">Type II secretion system protein H</fullName>
    </recommendedName>
    <alternativeName>
        <fullName evidence="10">General secretion pathway protein H</fullName>
    </alternativeName>
</protein>
<feature type="transmembrane region" description="Helical" evidence="11">
    <location>
        <begin position="12"/>
        <end position="33"/>
    </location>
</feature>
<name>A0A653E1P3_9PSED</name>
<dbReference type="Gene3D" id="3.30.700.10">
    <property type="entry name" value="Glycoprotein, Type 4 Pilin"/>
    <property type="match status" value="1"/>
</dbReference>
<gene>
    <name evidence="13" type="ORF">PMYSY11_0917</name>
</gene>
<evidence type="ECO:0000256" key="6">
    <source>
        <dbReference type="ARBA" id="ARBA00022692"/>
    </source>
</evidence>
<evidence type="ECO:0000256" key="2">
    <source>
        <dbReference type="ARBA" id="ARBA00021549"/>
    </source>
</evidence>
<evidence type="ECO:0000256" key="1">
    <source>
        <dbReference type="ARBA" id="ARBA00004377"/>
    </source>
</evidence>
<dbReference type="SUPFAM" id="SSF54523">
    <property type="entry name" value="Pili subunits"/>
    <property type="match status" value="1"/>
</dbReference>
<evidence type="ECO:0000313" key="13">
    <source>
        <dbReference type="EMBL" id="VEV95964.1"/>
    </source>
</evidence>
<dbReference type="RefSeq" id="WP_150547688.1">
    <property type="nucleotide sequence ID" value="NZ_LR215729.2"/>
</dbReference>
<dbReference type="NCBIfam" id="TIGR02532">
    <property type="entry name" value="IV_pilin_GFxxxE"/>
    <property type="match status" value="1"/>
</dbReference>
<keyword evidence="7 11" id="KW-1133">Transmembrane helix</keyword>
<dbReference type="GO" id="GO:0005886">
    <property type="term" value="C:plasma membrane"/>
    <property type="evidence" value="ECO:0007669"/>
    <property type="project" value="UniProtKB-SubCell"/>
</dbReference>
<evidence type="ECO:0000256" key="4">
    <source>
        <dbReference type="ARBA" id="ARBA00022481"/>
    </source>
</evidence>
<comment type="subcellular location">
    <subcellularLocation>
        <location evidence="1">Cell inner membrane</location>
        <topology evidence="1">Single-pass membrane protein</topology>
    </subcellularLocation>
</comment>
<dbReference type="PROSITE" id="PS00409">
    <property type="entry name" value="PROKAR_NTER_METHYL"/>
    <property type="match status" value="1"/>
</dbReference>
<dbReference type="Pfam" id="PF07963">
    <property type="entry name" value="N_methyl"/>
    <property type="match status" value="1"/>
</dbReference>
<dbReference type="InterPro" id="IPR022346">
    <property type="entry name" value="T2SS_GspH"/>
</dbReference>
<evidence type="ECO:0000259" key="12">
    <source>
        <dbReference type="Pfam" id="PF12019"/>
    </source>
</evidence>
<evidence type="ECO:0000256" key="7">
    <source>
        <dbReference type="ARBA" id="ARBA00022989"/>
    </source>
</evidence>
<dbReference type="Pfam" id="PF12019">
    <property type="entry name" value="GspH"/>
    <property type="match status" value="1"/>
</dbReference>
<feature type="domain" description="General secretion pathway GspH" evidence="12">
    <location>
        <begin position="46"/>
        <end position="136"/>
    </location>
</feature>